<dbReference type="PIRSF" id="PIRSF017393">
    <property type="entry name" value="MTase_SAV2177"/>
    <property type="match status" value="1"/>
</dbReference>
<accession>A0A438MA80</accession>
<name>A0A438MA80_9ACTN</name>
<reference evidence="1 2" key="1">
    <citation type="submission" date="2019-01" db="EMBL/GenBank/DDBJ databases">
        <title>Sequencing the genomes of 1000 actinobacteria strains.</title>
        <authorList>
            <person name="Klenk H.-P."/>
        </authorList>
    </citation>
    <scope>NUCLEOTIDE SEQUENCE [LARGE SCALE GENOMIC DNA]</scope>
    <source>
        <strain evidence="1 2">DSM 43925</strain>
    </source>
</reference>
<dbReference type="InterPro" id="IPR006764">
    <property type="entry name" value="SAM_dep_MeTrfase_SAV2177_type"/>
</dbReference>
<dbReference type="GO" id="GO:0032259">
    <property type="term" value="P:methylation"/>
    <property type="evidence" value="ECO:0007669"/>
    <property type="project" value="UniProtKB-KW"/>
</dbReference>
<evidence type="ECO:0000313" key="1">
    <source>
        <dbReference type="EMBL" id="RVX42620.1"/>
    </source>
</evidence>
<dbReference type="EMBL" id="SAUN01000001">
    <property type="protein sequence ID" value="RVX42620.1"/>
    <property type="molecule type" value="Genomic_DNA"/>
</dbReference>
<keyword evidence="1" id="KW-0489">Methyltransferase</keyword>
<dbReference type="Pfam" id="PF04672">
    <property type="entry name" value="Methyltransf_19"/>
    <property type="match status" value="1"/>
</dbReference>
<sequence length="269" mass="29562">MGDEAKRFAGVDTTTPNLARMHDYFIGGKDNFAADREAAEAVLAIAPEVRVMAQEHQAFHVRVVRYLVDQGITQFVNLGAGLPTELNTHQLARSLVPEARVVYVGDDPVVLTHGRALLARQPGIAVVEGDVMHPADLLADPVLRQTIDLGQPVAVLLFAVLQYIADSSDPFRRVAELRDALPAGSHIVITHVVFDARPEIAEPIVDLYRKFLGDVEGVARTREKVSTFFDGLELVEPGLVYVRDWRPESPFAAERSDKAWVIVGVGRKT</sequence>
<keyword evidence="2" id="KW-1185">Reference proteome</keyword>
<organism evidence="1 2">
    <name type="scientific">Nonomuraea polychroma</name>
    <dbReference type="NCBI Taxonomy" id="46176"/>
    <lineage>
        <taxon>Bacteria</taxon>
        <taxon>Bacillati</taxon>
        <taxon>Actinomycetota</taxon>
        <taxon>Actinomycetes</taxon>
        <taxon>Streptosporangiales</taxon>
        <taxon>Streptosporangiaceae</taxon>
        <taxon>Nonomuraea</taxon>
    </lineage>
</organism>
<dbReference type="InterPro" id="IPR029063">
    <property type="entry name" value="SAM-dependent_MTases_sf"/>
</dbReference>
<dbReference type="GO" id="GO:0008168">
    <property type="term" value="F:methyltransferase activity"/>
    <property type="evidence" value="ECO:0007669"/>
    <property type="project" value="UniProtKB-KW"/>
</dbReference>
<dbReference type="SUPFAM" id="SSF53335">
    <property type="entry name" value="S-adenosyl-L-methionine-dependent methyltransferases"/>
    <property type="match status" value="1"/>
</dbReference>
<gene>
    <name evidence="1" type="ORF">EDD27_5256</name>
</gene>
<dbReference type="Proteomes" id="UP000284824">
    <property type="component" value="Unassembled WGS sequence"/>
</dbReference>
<evidence type="ECO:0000313" key="2">
    <source>
        <dbReference type="Proteomes" id="UP000284824"/>
    </source>
</evidence>
<dbReference type="AlphaFoldDB" id="A0A438MA80"/>
<comment type="caution">
    <text evidence="1">The sequence shown here is derived from an EMBL/GenBank/DDBJ whole genome shotgun (WGS) entry which is preliminary data.</text>
</comment>
<dbReference type="OrthoDB" id="3216820at2"/>
<proteinExistence type="predicted"/>
<protein>
    <submittedName>
        <fullName evidence="1">O-methyltransferase involved in polyketide biosynthesis</fullName>
    </submittedName>
</protein>
<dbReference type="Gene3D" id="3.40.50.150">
    <property type="entry name" value="Vaccinia Virus protein VP39"/>
    <property type="match status" value="1"/>
</dbReference>
<dbReference type="RefSeq" id="WP_127934675.1">
    <property type="nucleotide sequence ID" value="NZ_SAUN01000001.1"/>
</dbReference>
<keyword evidence="1" id="KW-0808">Transferase</keyword>